<keyword evidence="2" id="KW-1185">Reference proteome</keyword>
<accession>A0A7Y9I809</accession>
<dbReference type="Proteomes" id="UP000569914">
    <property type="component" value="Unassembled WGS sequence"/>
</dbReference>
<proteinExistence type="predicted"/>
<name>A0A7Y9I809_9ACTN</name>
<dbReference type="InterPro" id="IPR019587">
    <property type="entry name" value="Polyketide_cyclase/dehydratase"/>
</dbReference>
<evidence type="ECO:0000313" key="2">
    <source>
        <dbReference type="Proteomes" id="UP000569914"/>
    </source>
</evidence>
<dbReference type="InterPro" id="IPR023393">
    <property type="entry name" value="START-like_dom_sf"/>
</dbReference>
<dbReference type="EMBL" id="JACCBU010000001">
    <property type="protein sequence ID" value="NYE72026.1"/>
    <property type="molecule type" value="Genomic_DNA"/>
</dbReference>
<comment type="caution">
    <text evidence="1">The sequence shown here is derived from an EMBL/GenBank/DDBJ whole genome shotgun (WGS) entry which is preliminary data.</text>
</comment>
<reference evidence="1 2" key="1">
    <citation type="submission" date="2020-07" db="EMBL/GenBank/DDBJ databases">
        <title>Sequencing the genomes of 1000 actinobacteria strains.</title>
        <authorList>
            <person name="Klenk H.-P."/>
        </authorList>
    </citation>
    <scope>NUCLEOTIDE SEQUENCE [LARGE SCALE GENOMIC DNA]</scope>
    <source>
        <strain evidence="1 2">DSM 22083</strain>
    </source>
</reference>
<dbReference type="AlphaFoldDB" id="A0A7Y9I809"/>
<evidence type="ECO:0000313" key="1">
    <source>
        <dbReference type="EMBL" id="NYE72026.1"/>
    </source>
</evidence>
<dbReference type="Gene3D" id="3.30.530.20">
    <property type="match status" value="1"/>
</dbReference>
<protein>
    <submittedName>
        <fullName evidence="1">Carbon monoxide dehydrogenase subunit G</fullName>
    </submittedName>
</protein>
<dbReference type="Pfam" id="PF10604">
    <property type="entry name" value="Polyketide_cyc2"/>
    <property type="match status" value="1"/>
</dbReference>
<gene>
    <name evidence="1" type="ORF">BKA15_003355</name>
</gene>
<organism evidence="1 2">
    <name type="scientific">Microlunatus parietis</name>
    <dbReference type="NCBI Taxonomy" id="682979"/>
    <lineage>
        <taxon>Bacteria</taxon>
        <taxon>Bacillati</taxon>
        <taxon>Actinomycetota</taxon>
        <taxon>Actinomycetes</taxon>
        <taxon>Propionibacteriales</taxon>
        <taxon>Propionibacteriaceae</taxon>
        <taxon>Microlunatus</taxon>
    </lineage>
</organism>
<sequence>MNLEQEAAIAAPSSTVWSILADVERWPEWTASMKSIRLLDGELRVGARVEVVQPKLPKAVWTVSRLDEGSRFDWTAHSTGLTTVGRHSVEPSATGSRAKLGFEQTGPLAGLFGLLLGKLARDYVAMEMAGLKERSEATR</sequence>
<dbReference type="RefSeq" id="WP_179752576.1">
    <property type="nucleotide sequence ID" value="NZ_JACCBU010000001.1"/>
</dbReference>
<dbReference type="SUPFAM" id="SSF55961">
    <property type="entry name" value="Bet v1-like"/>
    <property type="match status" value="1"/>
</dbReference>